<evidence type="ECO:0000313" key="9">
    <source>
        <dbReference type="Proteomes" id="UP001470230"/>
    </source>
</evidence>
<keyword evidence="5 6" id="KW-0472">Membrane</keyword>
<protein>
    <recommendedName>
        <fullName evidence="7">Reticulon domain-containing protein</fullName>
    </recommendedName>
</protein>
<keyword evidence="9" id="KW-1185">Reference proteome</keyword>
<evidence type="ECO:0000256" key="5">
    <source>
        <dbReference type="ARBA" id="ARBA00023136"/>
    </source>
</evidence>
<evidence type="ECO:0000256" key="2">
    <source>
        <dbReference type="ARBA" id="ARBA00022692"/>
    </source>
</evidence>
<feature type="transmembrane region" description="Helical" evidence="6">
    <location>
        <begin position="283"/>
        <end position="310"/>
    </location>
</feature>
<feature type="domain" description="Reticulon" evidence="7">
    <location>
        <begin position="194"/>
        <end position="307"/>
    </location>
</feature>
<gene>
    <name evidence="8" type="ORF">M9Y10_034354</name>
</gene>
<evidence type="ECO:0000256" key="6">
    <source>
        <dbReference type="SAM" id="Phobius"/>
    </source>
</evidence>
<evidence type="ECO:0000256" key="4">
    <source>
        <dbReference type="ARBA" id="ARBA00022989"/>
    </source>
</evidence>
<sequence length="331" mass="37809">MSTPEALENGEFLILTDDTFHAIGNAGLQIQITPTTLYLTNFHIFLEPHFDVEITRKIALSDITGFENKTVNDCPCLAILSEEDQSINIFIPDEVRKKAFQTIVQKLHSEIKVSQEQCDKYALMLRRFVQDAPTLQEFYIKFNSKSATEQEKEKEKKDNLMKQEKLAQKTVQQSLIPFNFFADLVETSPEIFFAIVLAAIGILSMVFKVVSFGTFTSFLFFSSIAIFGIKKILGENIRKVKIPPENADKSIRGILASNNKFLDQLDRRLFWDNPQATLELASFFLILTLLFTFCNPTFLLFISLLGLAFFDRWDPLHLGSLSTVLSHLILW</sequence>
<evidence type="ECO:0000256" key="1">
    <source>
        <dbReference type="ARBA" id="ARBA00004477"/>
    </source>
</evidence>
<proteinExistence type="predicted"/>
<comment type="subcellular location">
    <subcellularLocation>
        <location evidence="1">Endoplasmic reticulum membrane</location>
        <topology evidence="1">Multi-pass membrane protein</topology>
    </subcellularLocation>
</comment>
<evidence type="ECO:0000259" key="7">
    <source>
        <dbReference type="Pfam" id="PF02453"/>
    </source>
</evidence>
<keyword evidence="4 6" id="KW-1133">Transmembrane helix</keyword>
<evidence type="ECO:0000256" key="3">
    <source>
        <dbReference type="ARBA" id="ARBA00022824"/>
    </source>
</evidence>
<keyword evidence="3" id="KW-0256">Endoplasmic reticulum</keyword>
<dbReference type="Pfam" id="PF02453">
    <property type="entry name" value="Reticulon"/>
    <property type="match status" value="1"/>
</dbReference>
<organism evidence="8 9">
    <name type="scientific">Tritrichomonas musculus</name>
    <dbReference type="NCBI Taxonomy" id="1915356"/>
    <lineage>
        <taxon>Eukaryota</taxon>
        <taxon>Metamonada</taxon>
        <taxon>Parabasalia</taxon>
        <taxon>Tritrichomonadida</taxon>
        <taxon>Tritrichomonadidae</taxon>
        <taxon>Tritrichomonas</taxon>
    </lineage>
</organism>
<dbReference type="Proteomes" id="UP001470230">
    <property type="component" value="Unassembled WGS sequence"/>
</dbReference>
<keyword evidence="2 6" id="KW-0812">Transmembrane</keyword>
<accession>A0ABR2KFA5</accession>
<reference evidence="8 9" key="1">
    <citation type="submission" date="2024-04" db="EMBL/GenBank/DDBJ databases">
        <title>Tritrichomonas musculus Genome.</title>
        <authorList>
            <person name="Alves-Ferreira E."/>
            <person name="Grigg M."/>
            <person name="Lorenzi H."/>
            <person name="Galac M."/>
        </authorList>
    </citation>
    <scope>NUCLEOTIDE SEQUENCE [LARGE SCALE GENOMIC DNA]</scope>
    <source>
        <strain evidence="8 9">EAF2021</strain>
    </source>
</reference>
<comment type="caution">
    <text evidence="8">The sequence shown here is derived from an EMBL/GenBank/DDBJ whole genome shotgun (WGS) entry which is preliminary data.</text>
</comment>
<dbReference type="EMBL" id="JAPFFF010000005">
    <property type="protein sequence ID" value="KAK8889603.1"/>
    <property type="molecule type" value="Genomic_DNA"/>
</dbReference>
<evidence type="ECO:0000313" key="8">
    <source>
        <dbReference type="EMBL" id="KAK8889603.1"/>
    </source>
</evidence>
<name>A0ABR2KFA5_9EUKA</name>
<dbReference type="InterPro" id="IPR003388">
    <property type="entry name" value="Reticulon"/>
</dbReference>